<dbReference type="PANTHER" id="PTHR34145">
    <property type="entry name" value="OS02G0105600 PROTEIN"/>
    <property type="match status" value="1"/>
</dbReference>
<dbReference type="InterPro" id="IPR053772">
    <property type="entry name" value="At1g61320/At1g61330-like"/>
</dbReference>
<accession>M8CXE5</accession>
<sequence length="346" mass="38035">MAVICEEDRESCGVLVKSIRERGTATRDEGTAQAVRSVHRRLPPPWKIVQQRKHGIRPAPTLLKVHLPRKQLPHMRNLIRRRITTTPTASVRYLTKILVVILSRLPIRQAASTSCLARRWSNLWKNVTHVDLHAHTVSVSVGTLDGQDREAQAAEFIQKVDSILAARAGVGMRVLETFSVWSSHLTRAHAAAVDGWWAVLAESATRVERFVLRTARKSTREAMGGGHVEPYEFQLDSLAAVGSRLREVRLQNCGLRHLVANPSPFSSLAVVKLEFVPATDRQLQSLLDGCGTAALCGTFSSCAATGSPGCAWRTRGSGNCRWTAAETSRACEFMRRCFAGSATSAI</sequence>
<dbReference type="EnsemblPlants" id="EMT32367">
    <property type="protein sequence ID" value="EMT32367"/>
    <property type="gene ID" value="F775_03666"/>
</dbReference>
<proteinExistence type="predicted"/>
<evidence type="ECO:0000313" key="1">
    <source>
        <dbReference type="EnsemblPlants" id="EMT32367"/>
    </source>
</evidence>
<dbReference type="PANTHER" id="PTHR34145:SF28">
    <property type="entry name" value="F-BOX DOMAIN-CONTAINING PROTEIN"/>
    <property type="match status" value="1"/>
</dbReference>
<evidence type="ECO:0008006" key="2">
    <source>
        <dbReference type="Google" id="ProtNLM"/>
    </source>
</evidence>
<dbReference type="AlphaFoldDB" id="M8CXE5"/>
<dbReference type="SUPFAM" id="SSF81383">
    <property type="entry name" value="F-box domain"/>
    <property type="match status" value="1"/>
</dbReference>
<reference evidence="1" key="1">
    <citation type="submission" date="2015-06" db="UniProtKB">
        <authorList>
            <consortium name="EnsemblPlants"/>
        </authorList>
    </citation>
    <scope>IDENTIFICATION</scope>
</reference>
<organism evidence="1">
    <name type="scientific">Aegilops tauschii</name>
    <name type="common">Tausch's goatgrass</name>
    <name type="synonym">Aegilops squarrosa</name>
    <dbReference type="NCBI Taxonomy" id="37682"/>
    <lineage>
        <taxon>Eukaryota</taxon>
        <taxon>Viridiplantae</taxon>
        <taxon>Streptophyta</taxon>
        <taxon>Embryophyta</taxon>
        <taxon>Tracheophyta</taxon>
        <taxon>Spermatophyta</taxon>
        <taxon>Magnoliopsida</taxon>
        <taxon>Liliopsida</taxon>
        <taxon>Poales</taxon>
        <taxon>Poaceae</taxon>
        <taxon>BOP clade</taxon>
        <taxon>Pooideae</taxon>
        <taxon>Triticodae</taxon>
        <taxon>Triticeae</taxon>
        <taxon>Triticinae</taxon>
        <taxon>Aegilops</taxon>
    </lineage>
</organism>
<name>M8CXE5_AEGTA</name>
<protein>
    <recommendedName>
        <fullName evidence="2">F-box domain-containing protein</fullName>
    </recommendedName>
</protein>
<dbReference type="InterPro" id="IPR036047">
    <property type="entry name" value="F-box-like_dom_sf"/>
</dbReference>